<comment type="caution">
    <text evidence="1">The sequence shown here is derived from an EMBL/GenBank/DDBJ whole genome shotgun (WGS) entry which is preliminary data.</text>
</comment>
<protein>
    <submittedName>
        <fullName evidence="1">Uncharacterized protein</fullName>
    </submittedName>
</protein>
<dbReference type="AlphaFoldDB" id="A0A4Q0Y8K8"/>
<name>A0A4Q0Y8K8_9GAMM</name>
<sequence length="108" mass="11765">VVTITDNESSPTLESLTLVQHGREDASSYQEGPAWTISVTNASDEDGNLHFVFNDTQYNSSFGQFENEIFVEDKDGNLISPPQGEAGPNGGWVVAWKSPFMQGDVTLP</sequence>
<organism evidence="1 2">
    <name type="scientific">Veronia nyctiphanis</name>
    <dbReference type="NCBI Taxonomy" id="1278244"/>
    <lineage>
        <taxon>Bacteria</taxon>
        <taxon>Pseudomonadati</taxon>
        <taxon>Pseudomonadota</taxon>
        <taxon>Gammaproteobacteria</taxon>
        <taxon>Vibrionales</taxon>
        <taxon>Vibrionaceae</taxon>
        <taxon>Veronia</taxon>
    </lineage>
</organism>
<gene>
    <name evidence="1" type="ORF">CS022_24820</name>
</gene>
<evidence type="ECO:0000313" key="2">
    <source>
        <dbReference type="Proteomes" id="UP000290287"/>
    </source>
</evidence>
<accession>A0A4Q0Y8K8</accession>
<keyword evidence="2" id="KW-1185">Reference proteome</keyword>
<reference evidence="1 2" key="1">
    <citation type="submission" date="2017-10" db="EMBL/GenBank/DDBJ databases">
        <title>Nyctiphanis sp. nov., isolated from the stomach of the euphausiid Nyctiphanes simplex (Hansen, 1911) in the Gulf of California.</title>
        <authorList>
            <person name="Gomez-Gil B."/>
            <person name="Aguilar-Mendez M."/>
            <person name="Lopez-Cortes A."/>
            <person name="Gomez-Gutierrez J."/>
            <person name="Roque A."/>
            <person name="Lang E."/>
            <person name="Gonzalez-Castillo A."/>
        </authorList>
    </citation>
    <scope>NUCLEOTIDE SEQUENCE [LARGE SCALE GENOMIC DNA]</scope>
    <source>
        <strain evidence="1 2">CAIM 600</strain>
    </source>
</reference>
<proteinExistence type="predicted"/>
<dbReference type="Proteomes" id="UP000290287">
    <property type="component" value="Unassembled WGS sequence"/>
</dbReference>
<dbReference type="RefSeq" id="WP_161569756.1">
    <property type="nucleotide sequence ID" value="NZ_PEIB01000115.1"/>
</dbReference>
<feature type="non-terminal residue" evidence="1">
    <location>
        <position position="1"/>
    </location>
</feature>
<dbReference type="EMBL" id="PEIB01000115">
    <property type="protein sequence ID" value="RXJ65259.1"/>
    <property type="molecule type" value="Genomic_DNA"/>
</dbReference>
<feature type="non-terminal residue" evidence="1">
    <location>
        <position position="108"/>
    </location>
</feature>
<evidence type="ECO:0000313" key="1">
    <source>
        <dbReference type="EMBL" id="RXJ65259.1"/>
    </source>
</evidence>